<dbReference type="AlphaFoldDB" id="A0A4Q7UBS1"/>
<protein>
    <submittedName>
        <fullName evidence="2">PadR family transcriptional regulator</fullName>
    </submittedName>
</protein>
<dbReference type="PANTHER" id="PTHR33169:SF14">
    <property type="entry name" value="TRANSCRIPTIONAL REGULATOR RV3488"/>
    <property type="match status" value="1"/>
</dbReference>
<evidence type="ECO:0000259" key="1">
    <source>
        <dbReference type="Pfam" id="PF03551"/>
    </source>
</evidence>
<dbReference type="RefSeq" id="WP_130400272.1">
    <property type="nucleotide sequence ID" value="NZ_JBEZZO010000004.1"/>
</dbReference>
<proteinExistence type="predicted"/>
<evidence type="ECO:0000313" key="3">
    <source>
        <dbReference type="Proteomes" id="UP000293781"/>
    </source>
</evidence>
<dbReference type="InterPro" id="IPR052509">
    <property type="entry name" value="Metal_resp_DNA-bind_regulator"/>
</dbReference>
<dbReference type="PANTHER" id="PTHR33169">
    <property type="entry name" value="PADR-FAMILY TRANSCRIPTIONAL REGULATOR"/>
    <property type="match status" value="1"/>
</dbReference>
<gene>
    <name evidence="2" type="ORF">EV382_0787</name>
</gene>
<dbReference type="Proteomes" id="UP000293781">
    <property type="component" value="Unassembled WGS sequence"/>
</dbReference>
<dbReference type="InterPro" id="IPR036390">
    <property type="entry name" value="WH_DNA-bd_sf"/>
</dbReference>
<dbReference type="Pfam" id="PF03551">
    <property type="entry name" value="PadR"/>
    <property type="match status" value="1"/>
</dbReference>
<organism evidence="2 3">
    <name type="scientific">Micromonospora violae</name>
    <dbReference type="NCBI Taxonomy" id="1278207"/>
    <lineage>
        <taxon>Bacteria</taxon>
        <taxon>Bacillati</taxon>
        <taxon>Actinomycetota</taxon>
        <taxon>Actinomycetes</taxon>
        <taxon>Micromonosporales</taxon>
        <taxon>Micromonosporaceae</taxon>
        <taxon>Micromonospora</taxon>
    </lineage>
</organism>
<dbReference type="Gene3D" id="1.10.10.10">
    <property type="entry name" value="Winged helix-like DNA-binding domain superfamily/Winged helix DNA-binding domain"/>
    <property type="match status" value="1"/>
</dbReference>
<name>A0A4Q7UBS1_9ACTN</name>
<sequence>MVSEDVLRTHLQELRRGTVVVASLVALRRPDYGYALLQRLTGHGFPVDANTLYPLLRRLEDQGLLTSEWNTEESRPRKFYRTSDEGESMLSRLLDDLAAVQTSITGLIQGVDR</sequence>
<evidence type="ECO:0000313" key="2">
    <source>
        <dbReference type="EMBL" id="RZT77638.1"/>
    </source>
</evidence>
<dbReference type="OrthoDB" id="122286at2"/>
<reference evidence="2 3" key="1">
    <citation type="submission" date="2019-02" db="EMBL/GenBank/DDBJ databases">
        <title>Sequencing the genomes of 1000 actinobacteria strains.</title>
        <authorList>
            <person name="Klenk H.-P."/>
        </authorList>
    </citation>
    <scope>NUCLEOTIDE SEQUENCE [LARGE SCALE GENOMIC DNA]</scope>
    <source>
        <strain evidence="2 3">DSM 45888</strain>
    </source>
</reference>
<keyword evidence="3" id="KW-1185">Reference proteome</keyword>
<dbReference type="SUPFAM" id="SSF46785">
    <property type="entry name" value="Winged helix' DNA-binding domain"/>
    <property type="match status" value="1"/>
</dbReference>
<accession>A0A4Q7UBS1</accession>
<dbReference type="InterPro" id="IPR005149">
    <property type="entry name" value="Tscrpt_reg_PadR_N"/>
</dbReference>
<dbReference type="EMBL" id="SHKK01000001">
    <property type="protein sequence ID" value="RZT77638.1"/>
    <property type="molecule type" value="Genomic_DNA"/>
</dbReference>
<dbReference type="InterPro" id="IPR036388">
    <property type="entry name" value="WH-like_DNA-bd_sf"/>
</dbReference>
<comment type="caution">
    <text evidence="2">The sequence shown here is derived from an EMBL/GenBank/DDBJ whole genome shotgun (WGS) entry which is preliminary data.</text>
</comment>
<feature type="domain" description="Transcription regulator PadR N-terminal" evidence="1">
    <location>
        <begin position="27"/>
        <end position="91"/>
    </location>
</feature>